<evidence type="ECO:0000256" key="2">
    <source>
        <dbReference type="SAM" id="SignalP"/>
    </source>
</evidence>
<reference evidence="3 4" key="1">
    <citation type="submission" date="2016-06" db="EMBL/GenBank/DDBJ databases">
        <authorList>
            <person name="Kjaerup R.B."/>
            <person name="Dalgaard T.S."/>
            <person name="Juul-Madsen H.R."/>
        </authorList>
    </citation>
    <scope>NUCLEOTIDE SEQUENCE [LARGE SCALE GENOMIC DNA]</scope>
    <source>
        <strain evidence="3 4">DSM 43818</strain>
    </source>
</reference>
<proteinExistence type="predicted"/>
<feature type="compositionally biased region" description="Low complexity" evidence="1">
    <location>
        <begin position="25"/>
        <end position="43"/>
    </location>
</feature>
<dbReference type="OrthoDB" id="3629459at2"/>
<dbReference type="Proteomes" id="UP000199699">
    <property type="component" value="Unassembled WGS sequence"/>
</dbReference>
<evidence type="ECO:0000313" key="3">
    <source>
        <dbReference type="EMBL" id="SCL26452.1"/>
    </source>
</evidence>
<sequence>MRLRHTFVILTAVTLMLAGCGDNSANSPQAAGPAAATSAGMTPAPAPPMDAEAVLAKLTAARLGATHGAVQHEDNDPNDLLGRPNGYTTRASADLPGGDTETDKYGIDRGLVIEVWPTTDDADRRSKFIQDTLKNMPMLGTEYHYRADQGRVLVRVSGKVKPSLARKVEAAVAGL</sequence>
<evidence type="ECO:0008006" key="5">
    <source>
        <dbReference type="Google" id="ProtNLM"/>
    </source>
</evidence>
<keyword evidence="4" id="KW-1185">Reference proteome</keyword>
<feature type="signal peptide" evidence="2">
    <location>
        <begin position="1"/>
        <end position="25"/>
    </location>
</feature>
<keyword evidence="2" id="KW-0732">Signal</keyword>
<evidence type="ECO:0000313" key="4">
    <source>
        <dbReference type="Proteomes" id="UP000199699"/>
    </source>
</evidence>
<evidence type="ECO:0000256" key="1">
    <source>
        <dbReference type="SAM" id="MobiDB-lite"/>
    </source>
</evidence>
<organism evidence="3 4">
    <name type="scientific">Micromonospora nigra</name>
    <dbReference type="NCBI Taxonomy" id="145857"/>
    <lineage>
        <taxon>Bacteria</taxon>
        <taxon>Bacillati</taxon>
        <taxon>Actinomycetota</taxon>
        <taxon>Actinomycetes</taxon>
        <taxon>Micromonosporales</taxon>
        <taxon>Micromonosporaceae</taxon>
        <taxon>Micromonospora</taxon>
    </lineage>
</organism>
<dbReference type="EMBL" id="FMHT01000003">
    <property type="protein sequence ID" value="SCL26452.1"/>
    <property type="molecule type" value="Genomic_DNA"/>
</dbReference>
<dbReference type="RefSeq" id="WP_139128920.1">
    <property type="nucleotide sequence ID" value="NZ_FMHT01000003.1"/>
</dbReference>
<feature type="region of interest" description="Disordered" evidence="1">
    <location>
        <begin position="68"/>
        <end position="100"/>
    </location>
</feature>
<feature type="region of interest" description="Disordered" evidence="1">
    <location>
        <begin position="24"/>
        <end position="43"/>
    </location>
</feature>
<feature type="chain" id="PRO_5039690938" description="Lipoprotein" evidence="2">
    <location>
        <begin position="26"/>
        <end position="175"/>
    </location>
</feature>
<dbReference type="PROSITE" id="PS51257">
    <property type="entry name" value="PROKAR_LIPOPROTEIN"/>
    <property type="match status" value="1"/>
</dbReference>
<name>A0A1C6SB00_9ACTN</name>
<accession>A0A1C6SB00</accession>
<gene>
    <name evidence="3" type="ORF">GA0070616_3310</name>
</gene>
<dbReference type="AlphaFoldDB" id="A0A1C6SB00"/>
<protein>
    <recommendedName>
        <fullName evidence="5">Lipoprotein</fullName>
    </recommendedName>
</protein>